<keyword evidence="1" id="KW-0472">Membrane</keyword>
<keyword evidence="3" id="KW-1185">Reference proteome</keyword>
<accession>F8J198</accession>
<dbReference type="RefSeq" id="YP_007002381.1">
    <property type="nucleotide sequence ID" value="NC_019449.1"/>
</dbReference>
<protein>
    <submittedName>
        <fullName evidence="2">Uncharacterized protein</fullName>
    </submittedName>
</protein>
<evidence type="ECO:0000256" key="1">
    <source>
        <dbReference type="SAM" id="Phobius"/>
    </source>
</evidence>
<keyword evidence="1" id="KW-0812">Transmembrane</keyword>
<dbReference type="Proteomes" id="UP000000303">
    <property type="component" value="Segment"/>
</dbReference>
<organism evidence="2 3">
    <name type="scientific">Lactobacillus phage c5</name>
    <dbReference type="NCBI Taxonomy" id="2892341"/>
    <lineage>
        <taxon>Viruses</taxon>
        <taxon>Duplodnaviria</taxon>
        <taxon>Heunggongvirae</taxon>
        <taxon>Uroviricota</taxon>
        <taxon>Caudoviricetes</taxon>
        <taxon>Cequinquevirus</taxon>
        <taxon>Cequinquevirus c5</taxon>
    </lineage>
</organism>
<feature type="transmembrane region" description="Helical" evidence="1">
    <location>
        <begin position="6"/>
        <end position="26"/>
    </location>
</feature>
<dbReference type="GeneID" id="14006368"/>
<evidence type="ECO:0000313" key="3">
    <source>
        <dbReference type="Proteomes" id="UP000000303"/>
    </source>
</evidence>
<name>F8J198_9CAUD</name>
<feature type="transmembrane region" description="Helical" evidence="1">
    <location>
        <begin position="33"/>
        <end position="50"/>
    </location>
</feature>
<dbReference type="EMBL" id="EU340421">
    <property type="protein sequence ID" value="ACA63336.1"/>
    <property type="molecule type" value="Genomic_DNA"/>
</dbReference>
<proteinExistence type="predicted"/>
<sequence length="51" mass="5549">MLGTLVTVAITASWSCLILSVIALILKPSYLTGFAFLGFMVCAFWSMALIY</sequence>
<dbReference type="KEGG" id="vg:14006368"/>
<reference evidence="2 3" key="1">
    <citation type="journal article" date="2011" name="Arch. Virol.">
        <title>The genomes and comparative genomics of Lactobacillus delbrueckii phages.</title>
        <authorList>
            <person name="Riipinen K.A."/>
            <person name="Forsman P."/>
            <person name="Alatossava T."/>
        </authorList>
    </citation>
    <scope>NUCLEOTIDE SEQUENCE [LARGE SCALE GENOMIC DNA]</scope>
</reference>
<evidence type="ECO:0000313" key="2">
    <source>
        <dbReference type="EMBL" id="ACA63336.1"/>
    </source>
</evidence>
<keyword evidence="1" id="KW-1133">Transmembrane helix</keyword>